<dbReference type="NCBIfam" id="TIGR02675">
    <property type="entry name" value="tape_meas_nterm"/>
    <property type="match status" value="1"/>
</dbReference>
<evidence type="ECO:0000256" key="1">
    <source>
        <dbReference type="SAM" id="Coils"/>
    </source>
</evidence>
<protein>
    <submittedName>
        <fullName evidence="4">Tape measure domain-containing protein</fullName>
    </submittedName>
</protein>
<keyword evidence="5" id="KW-1185">Reference proteome</keyword>
<sequence length="1015" mass="108268">MDSLAVGLKKGESDITHFVNASNTGLKDLEETFKRLGITMSDTKSTKALSAASKQMSADTRQATLDLKSQRLETERQKTETEKARSATERQRAALAASRTELAAHRVATAQNRTTIKAASDSYDEARIRMAALGREIRAAGGVMNATNPAIESMIREYNELNDKLKQVDATMGNHQRNVGDYAGALGGAARTLAGMAAGYLSASALLQAAFDTALKTDGIKTSLEFTFQSVDVAKEKMDGLHKTANRLGLEYIGLADAYRSFAGAAIASNFSLKETDRVFNAVANAGAKLKLSNEQVSGALTALQQMISKGNVQAEELRGQLGERLPGAFAIAARAMGVTQQELGKLLQDGKVLASDLLPKLADELDKTFGNDQNEIVESLGGSVNRVKNAFTEMVETKGAISAFFTVVVDGAAKAVESVGLLSKALGIFYELATDPKKLIGDSARQSRSEGYEKVKKNAAQSAGSIFKNNPEQSDVAKQINHEIDLMTNLEARYKAATAAYAEKRVGDRSLADTQKLQETETMLQFQILLVKNLKTQYDKTYNAAVVPAKVLDSIAAIRKEITELSKQSGSAIKGSDVYNKIMALKAQLKDLLGAPKKDKSYETQFESVAKQLTEFHNKANIVTKEGLAKDLQAWDDQYNKIKAVIDKLPAGDKKTQATQTLQTNYTEGSTAILDANTAKIKEAINKRQTEISSLELAGSAKEIATITAGYDEQVRLAQGNAAAIALIRQQQGVEVAKVTAAQAANDVNVIAAQLAEVAREYREHQADIFMNTKMGSPLAAEIDANEIAIKKLKEQYKNKQVDYKNYQDQMAGLVKNGDVLHALDNFNKQAVDLLNQGVGDMISGTADLLGGLISGVSGVEDFGSMLLGAIGNIASQLGKAAIGIGVAMLGIKSAFTNPFTAIAAGAALLALGGYIKGTVSKMTGGDAAGVADSGSKFGVPHFANGGIVSAPTLAMVGEYSNAKHDPEVISPLSKLKSMIGDRSGGDTYVVSNKISMGELVIAIERQKRNNNRT</sequence>
<comment type="caution">
    <text evidence="4">The sequence shown here is derived from an EMBL/GenBank/DDBJ whole genome shotgun (WGS) entry which is preliminary data.</text>
</comment>
<feature type="domain" description="Tape measure protein N-terminal" evidence="3">
    <location>
        <begin position="209"/>
        <end position="397"/>
    </location>
</feature>
<reference evidence="4 5" key="1">
    <citation type="submission" date="2019-03" db="EMBL/GenBank/DDBJ databases">
        <title>Genomic Encyclopedia of Archaeal and Bacterial Type Strains, Phase II (KMG-II): from individual species to whole genera.</title>
        <authorList>
            <person name="Goeker M."/>
        </authorList>
    </citation>
    <scope>NUCLEOTIDE SEQUENCE [LARGE SCALE GENOMIC DNA]</scope>
    <source>
        <strain evidence="4 5">DSM 19034</strain>
    </source>
</reference>
<evidence type="ECO:0000256" key="2">
    <source>
        <dbReference type="SAM" id="MobiDB-lite"/>
    </source>
</evidence>
<feature type="coiled-coil region" evidence="1">
    <location>
        <begin position="784"/>
        <end position="811"/>
    </location>
</feature>
<evidence type="ECO:0000313" key="5">
    <source>
        <dbReference type="Proteomes" id="UP000295499"/>
    </source>
</evidence>
<dbReference type="Proteomes" id="UP000295499">
    <property type="component" value="Unassembled WGS sequence"/>
</dbReference>
<dbReference type="AlphaFoldDB" id="A0A4R6IIR4"/>
<dbReference type="EMBL" id="SNWM01000003">
    <property type="protein sequence ID" value="TDO21882.1"/>
    <property type="molecule type" value="Genomic_DNA"/>
</dbReference>
<gene>
    <name evidence="4" type="ORF">CLV32_2990</name>
</gene>
<feature type="compositionally biased region" description="Basic and acidic residues" evidence="2">
    <location>
        <begin position="68"/>
        <end position="87"/>
    </location>
</feature>
<dbReference type="Pfam" id="PF20155">
    <property type="entry name" value="TMP_3"/>
    <property type="match status" value="1"/>
</dbReference>
<proteinExistence type="predicted"/>
<evidence type="ECO:0000259" key="3">
    <source>
        <dbReference type="Pfam" id="PF20155"/>
    </source>
</evidence>
<dbReference type="InterPro" id="IPR013491">
    <property type="entry name" value="Tape_meas_N"/>
</dbReference>
<feature type="compositionally biased region" description="Polar residues" evidence="2">
    <location>
        <begin position="50"/>
        <end position="63"/>
    </location>
</feature>
<name>A0A4R6IIR4_9SPHI</name>
<feature type="region of interest" description="Disordered" evidence="2">
    <location>
        <begin position="50"/>
        <end position="87"/>
    </location>
</feature>
<keyword evidence="1" id="KW-0175">Coiled coil</keyword>
<organism evidence="4 5">
    <name type="scientific">Pedobacter duraquae</name>
    <dbReference type="NCBI Taxonomy" id="425511"/>
    <lineage>
        <taxon>Bacteria</taxon>
        <taxon>Pseudomonadati</taxon>
        <taxon>Bacteroidota</taxon>
        <taxon>Sphingobacteriia</taxon>
        <taxon>Sphingobacteriales</taxon>
        <taxon>Sphingobacteriaceae</taxon>
        <taxon>Pedobacter</taxon>
    </lineage>
</organism>
<evidence type="ECO:0000313" key="4">
    <source>
        <dbReference type="EMBL" id="TDO21882.1"/>
    </source>
</evidence>
<feature type="coiled-coil region" evidence="1">
    <location>
        <begin position="151"/>
        <end position="178"/>
    </location>
</feature>
<accession>A0A4R6IIR4</accession>